<keyword evidence="5" id="KW-1185">Reference proteome</keyword>
<dbReference type="Gene3D" id="3.20.20.370">
    <property type="entry name" value="Glycoside hydrolase/deacetylase"/>
    <property type="match status" value="1"/>
</dbReference>
<protein>
    <submittedName>
        <fullName evidence="4">Peptidoglycan-N-acetylmuramic acid deacetylase PdaC</fullName>
        <ecNumber evidence="4">3.5.1.-</ecNumber>
    </submittedName>
</protein>
<sequence>MKKTVAILSSVFLLAACQDTTDATQESVVNEESGQTQVSTVESVESEAVSSEVQEDVAYEYEINPDLYTVVPIDDADTEVVLLTFDDAPQPPNSYTLDIAQTVQDKGANAIFFVMGQFLEEPEAKEIIKTVYDMGFEIGNHSYSHPDLTTLTYEEQLAEITKTSDLVEEITGERPRFIRAPYGSYNSETEAIADGENMTIMNWTYGYDWVDGYMEEDAIADIMINAPELGSGGNLLMHDRQWTSAAISRIIDGLRDAGYEMVDPTLIASPEEA</sequence>
<reference evidence="4 5" key="1">
    <citation type="journal article" date="2014" name="Int. J. Syst. Evol. Microbiol.">
        <title>Jeotgalibaca dankookensis gen. nov., sp. nov., a member of the family Carnobacteriaceae, isolated from seujeot (Korean traditional food).</title>
        <authorList>
            <person name="Lee D.G."/>
            <person name="Trujillo M.E."/>
            <person name="Kang H."/>
            <person name="Ahn T.Y."/>
        </authorList>
    </citation>
    <scope>NUCLEOTIDE SEQUENCE [LARGE SCALE GENOMIC DNA]</scope>
    <source>
        <strain evidence="4 5">EX-07</strain>
    </source>
</reference>
<evidence type="ECO:0000259" key="3">
    <source>
        <dbReference type="PROSITE" id="PS51677"/>
    </source>
</evidence>
<dbReference type="CDD" id="cd10917">
    <property type="entry name" value="CE4_NodB_like_6s_7s"/>
    <property type="match status" value="1"/>
</dbReference>
<dbReference type="PANTHER" id="PTHR10587">
    <property type="entry name" value="GLYCOSYL TRANSFERASE-RELATED"/>
    <property type="match status" value="1"/>
</dbReference>
<dbReference type="EMBL" id="CP019728">
    <property type="protein sequence ID" value="AQS53198.1"/>
    <property type="molecule type" value="Genomic_DNA"/>
</dbReference>
<dbReference type="AlphaFoldDB" id="A0A1S6INT0"/>
<dbReference type="Proteomes" id="UP000188993">
    <property type="component" value="Chromosome"/>
</dbReference>
<accession>A0A1S6INT0</accession>
<feature type="domain" description="NodB homology" evidence="3">
    <location>
        <begin position="79"/>
        <end position="262"/>
    </location>
</feature>
<keyword evidence="2 4" id="KW-0378">Hydrolase</keyword>
<name>A0A1S6INT0_9LACT</name>
<dbReference type="PANTHER" id="PTHR10587:SF133">
    <property type="entry name" value="CHITIN DEACETYLASE 1-RELATED"/>
    <property type="match status" value="1"/>
</dbReference>
<keyword evidence="1" id="KW-0479">Metal-binding</keyword>
<dbReference type="Pfam" id="PF01522">
    <property type="entry name" value="Polysacc_deac_1"/>
    <property type="match status" value="1"/>
</dbReference>
<dbReference type="InterPro" id="IPR002509">
    <property type="entry name" value="NODB_dom"/>
</dbReference>
<dbReference type="PROSITE" id="PS51677">
    <property type="entry name" value="NODB"/>
    <property type="match status" value="1"/>
</dbReference>
<evidence type="ECO:0000313" key="4">
    <source>
        <dbReference type="EMBL" id="AQS53198.1"/>
    </source>
</evidence>
<dbReference type="EC" id="3.5.1.-" evidence="4"/>
<evidence type="ECO:0000313" key="5">
    <source>
        <dbReference type="Proteomes" id="UP000188993"/>
    </source>
</evidence>
<dbReference type="PROSITE" id="PS51257">
    <property type="entry name" value="PROKAR_LIPOPROTEIN"/>
    <property type="match status" value="1"/>
</dbReference>
<dbReference type="KEGG" id="jda:BW727_100805"/>
<dbReference type="InterPro" id="IPR050248">
    <property type="entry name" value="Polysacc_deacetylase_ArnD"/>
</dbReference>
<proteinExistence type="predicted"/>
<dbReference type="GO" id="GO:0016810">
    <property type="term" value="F:hydrolase activity, acting on carbon-nitrogen (but not peptide) bonds"/>
    <property type="evidence" value="ECO:0007669"/>
    <property type="project" value="InterPro"/>
</dbReference>
<dbReference type="OrthoDB" id="9806342at2"/>
<dbReference type="RefSeq" id="WP_062469333.1">
    <property type="nucleotide sequence ID" value="NZ_BBYN01000012.1"/>
</dbReference>
<dbReference type="GO" id="GO:0005975">
    <property type="term" value="P:carbohydrate metabolic process"/>
    <property type="evidence" value="ECO:0007669"/>
    <property type="project" value="InterPro"/>
</dbReference>
<evidence type="ECO:0000256" key="1">
    <source>
        <dbReference type="ARBA" id="ARBA00022723"/>
    </source>
</evidence>
<dbReference type="GO" id="GO:0016020">
    <property type="term" value="C:membrane"/>
    <property type="evidence" value="ECO:0007669"/>
    <property type="project" value="TreeGrafter"/>
</dbReference>
<organism evidence="4 5">
    <name type="scientific">Jeotgalibaca dankookensis</name>
    <dbReference type="NCBI Taxonomy" id="708126"/>
    <lineage>
        <taxon>Bacteria</taxon>
        <taxon>Bacillati</taxon>
        <taxon>Bacillota</taxon>
        <taxon>Bacilli</taxon>
        <taxon>Lactobacillales</taxon>
        <taxon>Carnobacteriaceae</taxon>
        <taxon>Jeotgalibaca</taxon>
    </lineage>
</organism>
<evidence type="ECO:0000256" key="2">
    <source>
        <dbReference type="ARBA" id="ARBA00022801"/>
    </source>
</evidence>
<dbReference type="STRING" id="708126.BW727_100805"/>
<dbReference type="SUPFAM" id="SSF88713">
    <property type="entry name" value="Glycoside hydrolase/deacetylase"/>
    <property type="match status" value="1"/>
</dbReference>
<dbReference type="GO" id="GO:0046872">
    <property type="term" value="F:metal ion binding"/>
    <property type="evidence" value="ECO:0007669"/>
    <property type="project" value="UniProtKB-KW"/>
</dbReference>
<dbReference type="InterPro" id="IPR011330">
    <property type="entry name" value="Glyco_hydro/deAcase_b/a-brl"/>
</dbReference>
<gene>
    <name evidence="4" type="primary">pdaC</name>
    <name evidence="4" type="ORF">BW727_100805</name>
</gene>